<feature type="domain" description="Homeobox" evidence="13">
    <location>
        <begin position="62"/>
        <end position="122"/>
    </location>
</feature>
<dbReference type="Gene3D" id="1.10.10.60">
    <property type="entry name" value="Homeodomain-like"/>
    <property type="match status" value="1"/>
</dbReference>
<evidence type="ECO:0000256" key="10">
    <source>
        <dbReference type="RuleBase" id="RU000682"/>
    </source>
</evidence>
<organism evidence="15">
    <name type="scientific">Brachypodium distachyon</name>
    <name type="common">Purple false brome</name>
    <name type="synonym">Trachynia distachya</name>
    <dbReference type="NCBI Taxonomy" id="15368"/>
    <lineage>
        <taxon>Eukaryota</taxon>
        <taxon>Viridiplantae</taxon>
        <taxon>Streptophyta</taxon>
        <taxon>Embryophyta</taxon>
        <taxon>Tracheophyta</taxon>
        <taxon>Spermatophyta</taxon>
        <taxon>Magnoliopsida</taxon>
        <taxon>Liliopsida</taxon>
        <taxon>Poales</taxon>
        <taxon>Poaceae</taxon>
        <taxon>BOP clade</taxon>
        <taxon>Pooideae</taxon>
        <taxon>Stipodae</taxon>
        <taxon>Brachypodieae</taxon>
        <taxon>Brachypodium</taxon>
    </lineage>
</organism>
<feature type="compositionally biased region" description="Low complexity" evidence="12">
    <location>
        <begin position="42"/>
        <end position="51"/>
    </location>
</feature>
<dbReference type="InterPro" id="IPR017970">
    <property type="entry name" value="Homeobox_CS"/>
</dbReference>
<evidence type="ECO:0000256" key="2">
    <source>
        <dbReference type="ARBA" id="ARBA00006789"/>
    </source>
</evidence>
<dbReference type="SUPFAM" id="SSF55961">
    <property type="entry name" value="Bet v1-like"/>
    <property type="match status" value="2"/>
</dbReference>
<dbReference type="Gramene" id="KQK06940">
    <property type="protein sequence ID" value="KQK06940"/>
    <property type="gene ID" value="BRADI_2g31600v3"/>
</dbReference>
<dbReference type="PROSITE" id="PS50071">
    <property type="entry name" value="HOMEOBOX_2"/>
    <property type="match status" value="1"/>
</dbReference>
<evidence type="ECO:0000259" key="13">
    <source>
        <dbReference type="PROSITE" id="PS50071"/>
    </source>
</evidence>
<feature type="domain" description="START" evidence="14">
    <location>
        <begin position="250"/>
        <end position="499"/>
    </location>
</feature>
<dbReference type="SUPFAM" id="SSF46689">
    <property type="entry name" value="Homeodomain-like"/>
    <property type="match status" value="1"/>
</dbReference>
<dbReference type="GO" id="GO:0003677">
    <property type="term" value="F:DNA binding"/>
    <property type="evidence" value="ECO:0007669"/>
    <property type="project" value="UniProtKB-UniRule"/>
</dbReference>
<dbReference type="PROSITE" id="PS50848">
    <property type="entry name" value="START"/>
    <property type="match status" value="1"/>
</dbReference>
<comment type="similarity">
    <text evidence="2">Belongs to the HD-ZIP homeobox family. Class IV subfamily.</text>
</comment>
<evidence type="ECO:0000313" key="17">
    <source>
        <dbReference type="Proteomes" id="UP000008810"/>
    </source>
</evidence>
<comment type="subcellular location">
    <subcellularLocation>
        <location evidence="1 9 10">Nucleus</location>
    </subcellularLocation>
</comment>
<dbReference type="OMA" id="SGCLIEN"/>
<dbReference type="InterPro" id="IPR042160">
    <property type="entry name" value="HD-Zip_IV"/>
</dbReference>
<keyword evidence="4 11" id="KW-0175">Coiled coil</keyword>
<dbReference type="ExpressionAtlas" id="I1HKQ6">
    <property type="expression patterns" value="baseline"/>
</dbReference>
<dbReference type="PANTHER" id="PTHR45654">
    <property type="entry name" value="HOMEOBOX-LEUCINE ZIPPER PROTEIN MERISTEM L1"/>
    <property type="match status" value="1"/>
</dbReference>
<dbReference type="eggNOG" id="ENOG502QUAY">
    <property type="taxonomic scope" value="Eukaryota"/>
</dbReference>
<keyword evidence="7" id="KW-0804">Transcription</keyword>
<dbReference type="EnsemblPlants" id="KQK06940">
    <property type="protein sequence ID" value="KQK06940"/>
    <property type="gene ID" value="BRADI_2g31600v3"/>
</dbReference>
<dbReference type="Pfam" id="PF25797">
    <property type="entry name" value="PDF2_C"/>
    <property type="match status" value="1"/>
</dbReference>
<proteinExistence type="inferred from homology"/>
<dbReference type="GO" id="GO:0008289">
    <property type="term" value="F:lipid binding"/>
    <property type="evidence" value="ECO:0007669"/>
    <property type="project" value="InterPro"/>
</dbReference>
<dbReference type="OrthoDB" id="684146at2759"/>
<reference evidence="15" key="2">
    <citation type="submission" date="2017-06" db="EMBL/GenBank/DDBJ databases">
        <title>WGS assembly of Brachypodium distachyon.</title>
        <authorList>
            <consortium name="The International Brachypodium Initiative"/>
            <person name="Lucas S."/>
            <person name="Harmon-Smith M."/>
            <person name="Lail K."/>
            <person name="Tice H."/>
            <person name="Grimwood J."/>
            <person name="Bruce D."/>
            <person name="Barry K."/>
            <person name="Shu S."/>
            <person name="Lindquist E."/>
            <person name="Wang M."/>
            <person name="Pitluck S."/>
            <person name="Vogel J.P."/>
            <person name="Garvin D.F."/>
            <person name="Mockler T.C."/>
            <person name="Schmutz J."/>
            <person name="Rokhsar D."/>
            <person name="Bevan M.W."/>
        </authorList>
    </citation>
    <scope>NUCLEOTIDE SEQUENCE</scope>
    <source>
        <strain evidence="15">Bd21</strain>
    </source>
</reference>
<evidence type="ECO:0000256" key="7">
    <source>
        <dbReference type="ARBA" id="ARBA00023163"/>
    </source>
</evidence>
<evidence type="ECO:0000256" key="5">
    <source>
        <dbReference type="ARBA" id="ARBA00023125"/>
    </source>
</evidence>
<dbReference type="Proteomes" id="UP000008810">
    <property type="component" value="Chromosome 2"/>
</dbReference>
<evidence type="ECO:0000256" key="11">
    <source>
        <dbReference type="SAM" id="Coils"/>
    </source>
</evidence>
<evidence type="ECO:0000256" key="1">
    <source>
        <dbReference type="ARBA" id="ARBA00004123"/>
    </source>
</evidence>
<name>I1HKQ6_BRADI</name>
<feature type="region of interest" description="Disordered" evidence="12">
    <location>
        <begin position="1"/>
        <end position="74"/>
    </location>
</feature>
<evidence type="ECO:0000256" key="4">
    <source>
        <dbReference type="ARBA" id="ARBA00023054"/>
    </source>
</evidence>
<dbReference type="InterPro" id="IPR001356">
    <property type="entry name" value="HD"/>
</dbReference>
<keyword evidence="3" id="KW-0805">Transcription regulation</keyword>
<evidence type="ECO:0000256" key="6">
    <source>
        <dbReference type="ARBA" id="ARBA00023155"/>
    </source>
</evidence>
<dbReference type="PANTHER" id="PTHR45654:SF62">
    <property type="entry name" value="HOMEOBOX DOMAIN-CONTAINING PROTEIN"/>
    <property type="match status" value="1"/>
</dbReference>
<gene>
    <name evidence="15" type="ORF">BRADI_2g31600v3</name>
</gene>
<dbReference type="InterPro" id="IPR002913">
    <property type="entry name" value="START_lipid-bd_dom"/>
</dbReference>
<dbReference type="HOGENOM" id="CLU_015002_2_1_1"/>
<dbReference type="EMBL" id="CM000881">
    <property type="protein sequence ID" value="KQK06940.1"/>
    <property type="molecule type" value="Genomic_DNA"/>
</dbReference>
<dbReference type="InterPro" id="IPR057993">
    <property type="entry name" value="HD-Zip_IV_C"/>
</dbReference>
<keyword evidence="6 9" id="KW-0371">Homeobox</keyword>
<evidence type="ECO:0000256" key="9">
    <source>
        <dbReference type="PROSITE-ProRule" id="PRU00108"/>
    </source>
</evidence>
<feature type="compositionally biased region" description="Acidic residues" evidence="12">
    <location>
        <begin position="17"/>
        <end position="29"/>
    </location>
</feature>
<dbReference type="PROSITE" id="PS00027">
    <property type="entry name" value="HOMEOBOX_1"/>
    <property type="match status" value="1"/>
</dbReference>
<dbReference type="Pfam" id="PF00046">
    <property type="entry name" value="Homeodomain"/>
    <property type="match status" value="1"/>
</dbReference>
<evidence type="ECO:0000256" key="8">
    <source>
        <dbReference type="ARBA" id="ARBA00023242"/>
    </source>
</evidence>
<keyword evidence="17" id="KW-1185">Reference proteome</keyword>
<dbReference type="SMART" id="SM00389">
    <property type="entry name" value="HOX"/>
    <property type="match status" value="1"/>
</dbReference>
<feature type="coiled-coil region" evidence="11">
    <location>
        <begin position="116"/>
        <end position="150"/>
    </location>
</feature>
<accession>I1HKQ6</accession>
<feature type="DNA-binding region" description="Homeobox" evidence="9">
    <location>
        <begin position="64"/>
        <end position="123"/>
    </location>
</feature>
<keyword evidence="5 9" id="KW-0238">DNA-binding</keyword>
<dbReference type="AlphaFoldDB" id="I1HKQ6"/>
<dbReference type="CDD" id="cd00086">
    <property type="entry name" value="homeodomain"/>
    <property type="match status" value="1"/>
</dbReference>
<keyword evidence="8 9" id="KW-0539">Nucleus</keyword>
<dbReference type="InParanoid" id="I1HKQ6"/>
<protein>
    <recommendedName>
        <fullName evidence="18">Homeobox domain-containing protein</fullName>
    </recommendedName>
</protein>
<evidence type="ECO:0000259" key="14">
    <source>
        <dbReference type="PROSITE" id="PS50848"/>
    </source>
</evidence>
<sequence length="772" mass="83400">MDGEGQQGSSDHNIELDFSDDNNLGDETDGVSYEPNTDDDANAAAANEDSNAGGGGAAAAGRTAPRSSKRHRREQIQQLEAVFQQCPHPDEQLRLDLSKRLGMGLLQVKFWFQNRRSAKKNKMEQQEGKKLREENEMLLAENKAMKAEIQSRTCIGCGGPRMHIHDCRDTPEKQRLRMENAMLKDQLMRTKVFVSVLTGKDVDDAAAAAEEGALPAAYSPYGLNNGGRPLVINPAAAVPAPSMSSAARSIAASQITLLDHLIGACEEFKMIASMNEPMWLRTSDGDVLNNQAYKNATYPGILGICPKGFAVDGTRTTGIVLGNAADLTSIFMDPARWSEMFPGIIVAGVTSSAIINSSASQPRLVQLVQMSAELKVLAPRAPVVRVRFMRQCMRLQPRLWAVVDVSVDGFIGHNDEKTLDLYQTAAALPTMYTAYRLLPSGCIIEEMDDGHCKVTCIVHAEYDESNIQPLFHPLLRSGQAFGARRWLASLQRQSEYFAVLRSDLVLNLNNTGAAMKPAGKKGILELAQRMTMNFYVAMCGLPAGQPWNDWNGGIGVGSERFELAVHFVTLDHQGVLSATTTVWLPGVPAGRVFHYLCDGSRRGEWDSLASSGPMKEVACVATGQLYGNSVSVLRPSVYNGTTNKNDKLILQEAYADASCMFMAYAPIDKQSMHQVMNGGGHTSFSLSPCGFIVLPDGQGQQSVQTISAGSSSSAGVSATCAGSIVSALYQTELSAPLQQSVAIGLMDDIGNLFCHAIKKIKDAVQAKLVVPA</sequence>
<evidence type="ECO:0000313" key="16">
    <source>
        <dbReference type="EnsemblPlants" id="KQK06940"/>
    </source>
</evidence>
<reference evidence="15 16" key="1">
    <citation type="journal article" date="2010" name="Nature">
        <title>Genome sequencing and analysis of the model grass Brachypodium distachyon.</title>
        <authorList>
            <consortium name="International Brachypodium Initiative"/>
        </authorList>
    </citation>
    <scope>NUCLEOTIDE SEQUENCE [LARGE SCALE GENOMIC DNA]</scope>
    <source>
        <strain evidence="15 16">Bd21</strain>
    </source>
</reference>
<evidence type="ECO:0000256" key="3">
    <source>
        <dbReference type="ARBA" id="ARBA00023015"/>
    </source>
</evidence>
<dbReference type="GO" id="GO:0005634">
    <property type="term" value="C:nucleus"/>
    <property type="evidence" value="ECO:0007669"/>
    <property type="project" value="UniProtKB-SubCell"/>
</dbReference>
<reference evidence="16" key="3">
    <citation type="submission" date="2018-08" db="UniProtKB">
        <authorList>
            <consortium name="EnsemblPlants"/>
        </authorList>
    </citation>
    <scope>IDENTIFICATION</scope>
    <source>
        <strain evidence="16">cv. Bd21</strain>
    </source>
</reference>
<dbReference type="Pfam" id="PF01852">
    <property type="entry name" value="START"/>
    <property type="match status" value="1"/>
</dbReference>
<evidence type="ECO:0008006" key="18">
    <source>
        <dbReference type="Google" id="ProtNLM"/>
    </source>
</evidence>
<evidence type="ECO:0000313" key="15">
    <source>
        <dbReference type="EMBL" id="KQK06940.1"/>
    </source>
</evidence>
<dbReference type="InterPro" id="IPR009057">
    <property type="entry name" value="Homeodomain-like_sf"/>
</dbReference>
<dbReference type="GO" id="GO:0000981">
    <property type="term" value="F:DNA-binding transcription factor activity, RNA polymerase II-specific"/>
    <property type="evidence" value="ECO:0007669"/>
    <property type="project" value="InterPro"/>
</dbReference>
<evidence type="ECO:0000256" key="12">
    <source>
        <dbReference type="SAM" id="MobiDB-lite"/>
    </source>
</evidence>